<proteinExistence type="predicted"/>
<feature type="domain" description="PPIase FKBP-type" evidence="7">
    <location>
        <begin position="83"/>
        <end position="169"/>
    </location>
</feature>
<evidence type="ECO:0000256" key="6">
    <source>
        <dbReference type="SAM" id="MobiDB-lite"/>
    </source>
</evidence>
<dbReference type="SUPFAM" id="SSF54534">
    <property type="entry name" value="FKBP-like"/>
    <property type="match status" value="1"/>
</dbReference>
<dbReference type="Gene3D" id="3.10.50.40">
    <property type="match status" value="1"/>
</dbReference>
<accession>A0A7S2S8N2</accession>
<dbReference type="Pfam" id="PF00254">
    <property type="entry name" value="FKBP_C"/>
    <property type="match status" value="1"/>
</dbReference>
<dbReference type="InterPro" id="IPR001179">
    <property type="entry name" value="PPIase_FKBP_dom"/>
</dbReference>
<name>A0A7S2S8N2_9STRA</name>
<dbReference type="PANTHER" id="PTHR10516:SF443">
    <property type="entry name" value="FK506-BINDING PROTEIN 59-RELATED"/>
    <property type="match status" value="1"/>
</dbReference>
<gene>
    <name evidence="8" type="ORF">QSP1433_LOCUS11281</name>
</gene>
<evidence type="ECO:0000259" key="7">
    <source>
        <dbReference type="PROSITE" id="PS50059"/>
    </source>
</evidence>
<sequence>MSLIEKEHGASAINALDQVEERTKRITLTKDGFETDDPACGGASSSEEKEDWVEYEGGAVRKKVLRVGNPATNQENGGYPTKGMTVGVAYVGTTEDGFEFDRSVQGYPFKFTLGQSNVISGWEIAIKNMVLSEEAEIWIRSDYGYGSQGTEGVPPDTNLIFTVELVSMSMSKNASSSKDAEDEVRTRLDELRKERQEAELKRKNSQLEAKKKKEEAQARLKEKLANKNSKGKKGGKKSKKGK</sequence>
<evidence type="ECO:0000256" key="3">
    <source>
        <dbReference type="ARBA" id="ARBA00023110"/>
    </source>
</evidence>
<feature type="region of interest" description="Disordered" evidence="6">
    <location>
        <begin position="27"/>
        <end position="51"/>
    </location>
</feature>
<dbReference type="InterPro" id="IPR046357">
    <property type="entry name" value="PPIase_dom_sf"/>
</dbReference>
<evidence type="ECO:0000256" key="2">
    <source>
        <dbReference type="ARBA" id="ARBA00013194"/>
    </source>
</evidence>
<feature type="compositionally biased region" description="Basic residues" evidence="6">
    <location>
        <begin position="229"/>
        <end position="242"/>
    </location>
</feature>
<feature type="region of interest" description="Disordered" evidence="6">
    <location>
        <begin position="195"/>
        <end position="242"/>
    </location>
</feature>
<dbReference type="AlphaFoldDB" id="A0A7S2S8N2"/>
<evidence type="ECO:0000256" key="4">
    <source>
        <dbReference type="ARBA" id="ARBA00023235"/>
    </source>
</evidence>
<dbReference type="EC" id="5.2.1.8" evidence="2 5"/>
<dbReference type="PANTHER" id="PTHR10516">
    <property type="entry name" value="PEPTIDYL-PROLYL CIS-TRANS ISOMERASE"/>
    <property type="match status" value="1"/>
</dbReference>
<keyword evidence="3 5" id="KW-0697">Rotamase</keyword>
<dbReference type="EMBL" id="HBHK01017768">
    <property type="protein sequence ID" value="CAD9692263.1"/>
    <property type="molecule type" value="Transcribed_RNA"/>
</dbReference>
<protein>
    <recommendedName>
        <fullName evidence="2 5">peptidylprolyl isomerase</fullName>
        <ecNumber evidence="2 5">5.2.1.8</ecNumber>
    </recommendedName>
</protein>
<reference evidence="8" key="1">
    <citation type="submission" date="2021-01" db="EMBL/GenBank/DDBJ databases">
        <authorList>
            <person name="Corre E."/>
            <person name="Pelletier E."/>
            <person name="Niang G."/>
            <person name="Scheremetjew M."/>
            <person name="Finn R."/>
            <person name="Kale V."/>
            <person name="Holt S."/>
            <person name="Cochrane G."/>
            <person name="Meng A."/>
            <person name="Brown T."/>
            <person name="Cohen L."/>
        </authorList>
    </citation>
    <scope>NUCLEOTIDE SEQUENCE</scope>
    <source>
        <strain evidence="8">NY070348D</strain>
    </source>
</reference>
<evidence type="ECO:0000256" key="5">
    <source>
        <dbReference type="PROSITE-ProRule" id="PRU00277"/>
    </source>
</evidence>
<keyword evidence="4 5" id="KW-0413">Isomerase</keyword>
<evidence type="ECO:0000256" key="1">
    <source>
        <dbReference type="ARBA" id="ARBA00000971"/>
    </source>
</evidence>
<feature type="compositionally biased region" description="Basic and acidic residues" evidence="6">
    <location>
        <begin position="208"/>
        <end position="225"/>
    </location>
</feature>
<dbReference type="PROSITE" id="PS50059">
    <property type="entry name" value="FKBP_PPIASE"/>
    <property type="match status" value="1"/>
</dbReference>
<organism evidence="8">
    <name type="scientific">Mucochytrium quahogii</name>
    <dbReference type="NCBI Taxonomy" id="96639"/>
    <lineage>
        <taxon>Eukaryota</taxon>
        <taxon>Sar</taxon>
        <taxon>Stramenopiles</taxon>
        <taxon>Bigyra</taxon>
        <taxon>Labyrinthulomycetes</taxon>
        <taxon>Thraustochytrida</taxon>
        <taxon>Thraustochytriidae</taxon>
        <taxon>Mucochytrium</taxon>
    </lineage>
</organism>
<dbReference type="InterPro" id="IPR050689">
    <property type="entry name" value="FKBP-type_PPIase"/>
</dbReference>
<evidence type="ECO:0000313" key="8">
    <source>
        <dbReference type="EMBL" id="CAD9692263.1"/>
    </source>
</evidence>
<comment type="catalytic activity">
    <reaction evidence="1 5">
        <text>[protein]-peptidylproline (omega=180) = [protein]-peptidylproline (omega=0)</text>
        <dbReference type="Rhea" id="RHEA:16237"/>
        <dbReference type="Rhea" id="RHEA-COMP:10747"/>
        <dbReference type="Rhea" id="RHEA-COMP:10748"/>
        <dbReference type="ChEBI" id="CHEBI:83833"/>
        <dbReference type="ChEBI" id="CHEBI:83834"/>
        <dbReference type="EC" id="5.2.1.8"/>
    </reaction>
</comment>
<dbReference type="GO" id="GO:0003755">
    <property type="term" value="F:peptidyl-prolyl cis-trans isomerase activity"/>
    <property type="evidence" value="ECO:0007669"/>
    <property type="project" value="UniProtKB-KW"/>
</dbReference>